<comment type="caution">
    <text evidence="9">The sequence shown here is derived from an EMBL/GenBank/DDBJ whole genome shotgun (WGS) entry which is preliminary data.</text>
</comment>
<dbReference type="Pfam" id="PF14748">
    <property type="entry name" value="P5CR_dimer"/>
    <property type="match status" value="1"/>
</dbReference>
<keyword evidence="10" id="KW-1185">Reference proteome</keyword>
<dbReference type="InterPro" id="IPR036291">
    <property type="entry name" value="NAD(P)-bd_dom_sf"/>
</dbReference>
<dbReference type="Pfam" id="PF03807">
    <property type="entry name" value="F420_oxidored"/>
    <property type="match status" value="1"/>
</dbReference>
<dbReference type="PROSITE" id="PS00521">
    <property type="entry name" value="P5CR"/>
    <property type="match status" value="1"/>
</dbReference>
<protein>
    <recommendedName>
        <fullName evidence="4 5">Pyrroline-5-carboxylate reductase</fullName>
        <shortName evidence="4">P5C reductase</shortName>
        <shortName evidence="4">P5CR</shortName>
        <ecNumber evidence="4 5">1.5.1.2</ecNumber>
    </recommendedName>
    <alternativeName>
        <fullName evidence="4">PCA reductase</fullName>
    </alternativeName>
</protein>
<dbReference type="SUPFAM" id="SSF51735">
    <property type="entry name" value="NAD(P)-binding Rossmann-fold domains"/>
    <property type="match status" value="1"/>
</dbReference>
<dbReference type="Proteomes" id="UP000250006">
    <property type="component" value="Unassembled WGS sequence"/>
</dbReference>
<keyword evidence="3 4" id="KW-0560">Oxidoreductase</keyword>
<dbReference type="InterPro" id="IPR029036">
    <property type="entry name" value="P5CR_dimer"/>
</dbReference>
<evidence type="ECO:0000313" key="9">
    <source>
        <dbReference type="EMBL" id="SPT52681.1"/>
    </source>
</evidence>
<evidence type="ECO:0000256" key="1">
    <source>
        <dbReference type="ARBA" id="ARBA00005525"/>
    </source>
</evidence>
<comment type="catalytic activity">
    <reaction evidence="4">
        <text>L-proline + NAD(+) = (S)-1-pyrroline-5-carboxylate + NADH + 2 H(+)</text>
        <dbReference type="Rhea" id="RHEA:14105"/>
        <dbReference type="ChEBI" id="CHEBI:15378"/>
        <dbReference type="ChEBI" id="CHEBI:17388"/>
        <dbReference type="ChEBI" id="CHEBI:57540"/>
        <dbReference type="ChEBI" id="CHEBI:57945"/>
        <dbReference type="ChEBI" id="CHEBI:60039"/>
        <dbReference type="EC" id="1.5.1.2"/>
    </reaction>
</comment>
<keyword evidence="4 6" id="KW-0028">Amino-acid biosynthesis</keyword>
<reference evidence="9 10" key="1">
    <citation type="submission" date="2018-06" db="EMBL/GenBank/DDBJ databases">
        <authorList>
            <consortium name="Pathogen Informatics"/>
            <person name="Doyle S."/>
        </authorList>
    </citation>
    <scope>NUCLEOTIDE SEQUENCE [LARGE SCALE GENOMIC DNA]</scope>
    <source>
        <strain evidence="9 10">NCTC11535</strain>
    </source>
</reference>
<evidence type="ECO:0000256" key="2">
    <source>
        <dbReference type="ARBA" id="ARBA00022857"/>
    </source>
</evidence>
<dbReference type="NCBIfam" id="TIGR00112">
    <property type="entry name" value="proC"/>
    <property type="match status" value="1"/>
</dbReference>
<sequence length="282" mass="28524">MTVYGFIGAGNMVGAIVRGAVAAGLTRGEDAATILLTSPHDSAAELAAQLADPRVEVLTDVSALVRRSEVLVLGVKPQVVPGVLKQVHQELGEHTPLLVSLAAGLALARLESLTPNGTRMVRVMPNLAAAVGESMTAVTANLLATQADVDAVLALMNAVGRTVILEEGHFSAFIGLAGSSPAFVFHFIDDLARAGVMAGIPKAQAVAIVCQAVLGAARMVQAQAPAQTAAGVGRTPADLLDAVCSPGGTTVAGILALEQAGFAAAVAQAFQSVVERDRDLGA</sequence>
<keyword evidence="2 4" id="KW-0521">NADP</keyword>
<feature type="domain" description="Pyrroline-5-carboxylate reductase catalytic N-terminal" evidence="7">
    <location>
        <begin position="4"/>
        <end position="104"/>
    </location>
</feature>
<dbReference type="EMBL" id="UAPQ01000001">
    <property type="protein sequence ID" value="SPT52681.1"/>
    <property type="molecule type" value="Genomic_DNA"/>
</dbReference>
<dbReference type="Gene3D" id="3.40.50.720">
    <property type="entry name" value="NAD(P)-binding Rossmann-like Domain"/>
    <property type="match status" value="1"/>
</dbReference>
<dbReference type="PANTHER" id="PTHR11645">
    <property type="entry name" value="PYRROLINE-5-CARBOXYLATE REDUCTASE"/>
    <property type="match status" value="1"/>
</dbReference>
<evidence type="ECO:0000259" key="7">
    <source>
        <dbReference type="Pfam" id="PF03807"/>
    </source>
</evidence>
<dbReference type="InterPro" id="IPR000304">
    <property type="entry name" value="Pyrroline-COOH_reductase"/>
</dbReference>
<keyword evidence="4" id="KW-0963">Cytoplasm</keyword>
<evidence type="ECO:0000256" key="4">
    <source>
        <dbReference type="HAMAP-Rule" id="MF_01925"/>
    </source>
</evidence>
<evidence type="ECO:0000313" key="10">
    <source>
        <dbReference type="Proteomes" id="UP000250006"/>
    </source>
</evidence>
<dbReference type="PANTHER" id="PTHR11645:SF0">
    <property type="entry name" value="PYRROLINE-5-CARBOXYLATE REDUCTASE 3"/>
    <property type="match status" value="1"/>
</dbReference>
<dbReference type="InterPro" id="IPR053790">
    <property type="entry name" value="P5CR-like_CS"/>
</dbReference>
<dbReference type="HAMAP" id="MF_01925">
    <property type="entry name" value="P5C_reductase"/>
    <property type="match status" value="1"/>
</dbReference>
<comment type="catalytic activity">
    <reaction evidence="4 6">
        <text>L-proline + NADP(+) = (S)-1-pyrroline-5-carboxylate + NADPH + 2 H(+)</text>
        <dbReference type="Rhea" id="RHEA:14109"/>
        <dbReference type="ChEBI" id="CHEBI:15378"/>
        <dbReference type="ChEBI" id="CHEBI:17388"/>
        <dbReference type="ChEBI" id="CHEBI:57783"/>
        <dbReference type="ChEBI" id="CHEBI:58349"/>
        <dbReference type="ChEBI" id="CHEBI:60039"/>
        <dbReference type="EC" id="1.5.1.2"/>
    </reaction>
</comment>
<dbReference type="InterPro" id="IPR008927">
    <property type="entry name" value="6-PGluconate_DH-like_C_sf"/>
</dbReference>
<dbReference type="InterPro" id="IPR028939">
    <property type="entry name" value="P5C_Rdtase_cat_N"/>
</dbReference>
<comment type="pathway">
    <text evidence="4 6">Amino-acid biosynthesis; L-proline biosynthesis; L-proline from L-glutamate 5-semialdehyde: step 1/1.</text>
</comment>
<dbReference type="Gene3D" id="1.10.3730.10">
    <property type="entry name" value="ProC C-terminal domain-like"/>
    <property type="match status" value="1"/>
</dbReference>
<comment type="similarity">
    <text evidence="1 4 6">Belongs to the pyrroline-5-carboxylate reductase family.</text>
</comment>
<gene>
    <name evidence="4 9" type="primary">proC</name>
    <name evidence="9" type="ORF">NCTC11535_00332</name>
</gene>
<feature type="domain" description="Pyrroline-5-carboxylate reductase dimerisation" evidence="8">
    <location>
        <begin position="167"/>
        <end position="279"/>
    </location>
</feature>
<comment type="subcellular location">
    <subcellularLocation>
        <location evidence="4">Cytoplasm</location>
    </subcellularLocation>
</comment>
<proteinExistence type="inferred from homology"/>
<name>A0ABY1VKP7_9ACTO</name>
<evidence type="ECO:0000256" key="6">
    <source>
        <dbReference type="RuleBase" id="RU003903"/>
    </source>
</evidence>
<organism evidence="9 10">
    <name type="scientific">Actinomyces bovis</name>
    <dbReference type="NCBI Taxonomy" id="1658"/>
    <lineage>
        <taxon>Bacteria</taxon>
        <taxon>Bacillati</taxon>
        <taxon>Actinomycetota</taxon>
        <taxon>Actinomycetes</taxon>
        <taxon>Actinomycetales</taxon>
        <taxon>Actinomycetaceae</taxon>
        <taxon>Actinomyces</taxon>
    </lineage>
</organism>
<comment type="function">
    <text evidence="4">Catalyzes the reduction of 1-pyrroline-5-carboxylate (PCA) to L-proline.</text>
</comment>
<dbReference type="RefSeq" id="WP_111835653.1">
    <property type="nucleotide sequence ID" value="NZ_UAPQ01000001.1"/>
</dbReference>
<evidence type="ECO:0000256" key="5">
    <source>
        <dbReference type="NCBIfam" id="TIGR00112"/>
    </source>
</evidence>
<accession>A0ABY1VKP7</accession>
<evidence type="ECO:0000256" key="3">
    <source>
        <dbReference type="ARBA" id="ARBA00023002"/>
    </source>
</evidence>
<dbReference type="PIRSF" id="PIRSF000193">
    <property type="entry name" value="Pyrrol-5-carb_rd"/>
    <property type="match status" value="1"/>
</dbReference>
<keyword evidence="4 6" id="KW-0641">Proline biosynthesis</keyword>
<dbReference type="GO" id="GO:0004735">
    <property type="term" value="F:pyrroline-5-carboxylate reductase activity"/>
    <property type="evidence" value="ECO:0007669"/>
    <property type="project" value="UniProtKB-EC"/>
</dbReference>
<dbReference type="SUPFAM" id="SSF48179">
    <property type="entry name" value="6-phosphogluconate dehydrogenase C-terminal domain-like"/>
    <property type="match status" value="1"/>
</dbReference>
<dbReference type="EC" id="1.5.1.2" evidence="4 5"/>
<evidence type="ECO:0000259" key="8">
    <source>
        <dbReference type="Pfam" id="PF14748"/>
    </source>
</evidence>